<dbReference type="GO" id="GO:0005524">
    <property type="term" value="F:ATP binding"/>
    <property type="evidence" value="ECO:0007669"/>
    <property type="project" value="UniProtKB-UniRule"/>
</dbReference>
<dbReference type="PROSITE" id="PS50052">
    <property type="entry name" value="GUANYLATE_KINASE_2"/>
    <property type="match status" value="1"/>
</dbReference>
<proteinExistence type="inferred from homology"/>
<dbReference type="HAMAP" id="MF_00328">
    <property type="entry name" value="Guanylate_kinase"/>
    <property type="match status" value="1"/>
</dbReference>
<dbReference type="OrthoDB" id="9808150at2"/>
<accession>A0A369BBP1</accession>
<feature type="binding site" evidence="13">
    <location>
        <begin position="12"/>
        <end position="19"/>
    </location>
    <ligand>
        <name>ATP</name>
        <dbReference type="ChEBI" id="CHEBI:30616"/>
    </ligand>
</feature>
<evidence type="ECO:0000256" key="5">
    <source>
        <dbReference type="ARBA" id="ARBA00016296"/>
    </source>
</evidence>
<reference evidence="15 16" key="1">
    <citation type="submission" date="2018-07" db="EMBL/GenBank/DDBJ databases">
        <title>Genomic Encyclopedia of Type Strains, Phase IV (KMG-IV): sequencing the most valuable type-strain genomes for metagenomic binning, comparative biology and taxonomic classification.</title>
        <authorList>
            <person name="Goeker M."/>
        </authorList>
    </citation>
    <scope>NUCLEOTIDE SEQUENCE [LARGE SCALE GENOMIC DNA]</scope>
    <source>
        <strain evidence="15 16">DSM 27016</strain>
    </source>
</reference>
<dbReference type="InterPro" id="IPR020590">
    <property type="entry name" value="Guanylate_kinase_CS"/>
</dbReference>
<dbReference type="Pfam" id="PF00625">
    <property type="entry name" value="Guanylate_kin"/>
    <property type="match status" value="1"/>
</dbReference>
<evidence type="ECO:0000259" key="14">
    <source>
        <dbReference type="PROSITE" id="PS50052"/>
    </source>
</evidence>
<dbReference type="SMART" id="SM00072">
    <property type="entry name" value="GuKc"/>
    <property type="match status" value="1"/>
</dbReference>
<dbReference type="InterPro" id="IPR008145">
    <property type="entry name" value="GK/Ca_channel_bsu"/>
</dbReference>
<evidence type="ECO:0000313" key="15">
    <source>
        <dbReference type="EMBL" id="RCX17986.1"/>
    </source>
</evidence>
<evidence type="ECO:0000256" key="8">
    <source>
        <dbReference type="ARBA" id="ARBA00022741"/>
    </source>
</evidence>
<evidence type="ECO:0000256" key="13">
    <source>
        <dbReference type="HAMAP-Rule" id="MF_00328"/>
    </source>
</evidence>
<dbReference type="InterPro" id="IPR008144">
    <property type="entry name" value="Guanylate_kin-like_dom"/>
</dbReference>
<protein>
    <recommendedName>
        <fullName evidence="5 13">Guanylate kinase</fullName>
        <ecNumber evidence="4 13">2.7.4.8</ecNumber>
    </recommendedName>
    <alternativeName>
        <fullName evidence="11 13">GMP kinase</fullName>
    </alternativeName>
</protein>
<dbReference type="EC" id="2.7.4.8" evidence="4 13"/>
<dbReference type="NCBIfam" id="TIGR03263">
    <property type="entry name" value="guanyl_kin"/>
    <property type="match status" value="1"/>
</dbReference>
<keyword evidence="16" id="KW-1185">Reference proteome</keyword>
<dbReference type="PANTHER" id="PTHR23117">
    <property type="entry name" value="GUANYLATE KINASE-RELATED"/>
    <property type="match status" value="1"/>
</dbReference>
<dbReference type="Gene3D" id="3.30.63.10">
    <property type="entry name" value="Guanylate Kinase phosphate binding domain"/>
    <property type="match status" value="1"/>
</dbReference>
<comment type="function">
    <text evidence="1 13">Essential for recycling GMP and indirectly, cGMP.</text>
</comment>
<dbReference type="InterPro" id="IPR027417">
    <property type="entry name" value="P-loop_NTPase"/>
</dbReference>
<evidence type="ECO:0000256" key="6">
    <source>
        <dbReference type="ARBA" id="ARBA00022490"/>
    </source>
</evidence>
<evidence type="ECO:0000256" key="10">
    <source>
        <dbReference type="ARBA" id="ARBA00022840"/>
    </source>
</evidence>
<comment type="subcellular location">
    <subcellularLocation>
        <location evidence="2 13">Cytoplasm</location>
    </subcellularLocation>
</comment>
<dbReference type="GO" id="GO:0005829">
    <property type="term" value="C:cytosol"/>
    <property type="evidence" value="ECO:0007669"/>
    <property type="project" value="TreeGrafter"/>
</dbReference>
<dbReference type="FunFam" id="3.30.63.10:FF:000002">
    <property type="entry name" value="Guanylate kinase 1"/>
    <property type="match status" value="1"/>
</dbReference>
<comment type="similarity">
    <text evidence="3 13">Belongs to the guanylate kinase family.</text>
</comment>
<dbReference type="PROSITE" id="PS00856">
    <property type="entry name" value="GUANYLATE_KINASE_1"/>
    <property type="match status" value="1"/>
</dbReference>
<keyword evidence="6 13" id="KW-0963">Cytoplasm</keyword>
<evidence type="ECO:0000256" key="1">
    <source>
        <dbReference type="ARBA" id="ARBA00003531"/>
    </source>
</evidence>
<keyword evidence="9 13" id="KW-0418">Kinase</keyword>
<name>A0A369BBP1_9FIRM</name>
<evidence type="ECO:0000256" key="9">
    <source>
        <dbReference type="ARBA" id="ARBA00022777"/>
    </source>
</evidence>
<dbReference type="EMBL" id="QPJT01000006">
    <property type="protein sequence ID" value="RCX17986.1"/>
    <property type="molecule type" value="Genomic_DNA"/>
</dbReference>
<evidence type="ECO:0000256" key="4">
    <source>
        <dbReference type="ARBA" id="ARBA00012961"/>
    </source>
</evidence>
<sequence length="201" mass="23002">MSHKGLLVILCGPSGVGKGTILNKAMHKNKNIRLSVSATTRSPRSGEEEAVNYYFKSIRDFKKMIEKDELVEWVEYCGNYYGTPKRHIEDLLGQGYDVVLEIEVEGAARIKNKYPEVVSVFVLPPTFEELRTRLAGRGTEDSEVIEKRIERARQEIEHADKYDYIIINDDIDEAADKLNCILQAEKLTVERNKHILEEIGF</sequence>
<keyword evidence="8 13" id="KW-0547">Nucleotide-binding</keyword>
<dbReference type="FunFam" id="3.40.50.300:FF:000855">
    <property type="entry name" value="Guanylate kinase"/>
    <property type="match status" value="1"/>
</dbReference>
<dbReference type="Proteomes" id="UP000253034">
    <property type="component" value="Unassembled WGS sequence"/>
</dbReference>
<dbReference type="GO" id="GO:0004385">
    <property type="term" value="F:GMP kinase activity"/>
    <property type="evidence" value="ECO:0007669"/>
    <property type="project" value="UniProtKB-UniRule"/>
</dbReference>
<dbReference type="SUPFAM" id="SSF52540">
    <property type="entry name" value="P-loop containing nucleoside triphosphate hydrolases"/>
    <property type="match status" value="1"/>
</dbReference>
<evidence type="ECO:0000256" key="12">
    <source>
        <dbReference type="ARBA" id="ARBA00048594"/>
    </source>
</evidence>
<comment type="caution">
    <text evidence="15">The sequence shown here is derived from an EMBL/GenBank/DDBJ whole genome shotgun (WGS) entry which is preliminary data.</text>
</comment>
<dbReference type="AlphaFoldDB" id="A0A369BBP1"/>
<evidence type="ECO:0000256" key="7">
    <source>
        <dbReference type="ARBA" id="ARBA00022679"/>
    </source>
</evidence>
<dbReference type="PANTHER" id="PTHR23117:SF13">
    <property type="entry name" value="GUANYLATE KINASE"/>
    <property type="match status" value="1"/>
</dbReference>
<dbReference type="Gene3D" id="3.40.50.300">
    <property type="entry name" value="P-loop containing nucleotide triphosphate hydrolases"/>
    <property type="match status" value="1"/>
</dbReference>
<evidence type="ECO:0000256" key="11">
    <source>
        <dbReference type="ARBA" id="ARBA00030128"/>
    </source>
</evidence>
<keyword evidence="7 13" id="KW-0808">Transferase</keyword>
<evidence type="ECO:0000313" key="16">
    <source>
        <dbReference type="Proteomes" id="UP000253034"/>
    </source>
</evidence>
<gene>
    <name evidence="13" type="primary">gmk</name>
    <name evidence="15" type="ORF">DFR58_106155</name>
</gene>
<evidence type="ECO:0000256" key="3">
    <source>
        <dbReference type="ARBA" id="ARBA00005790"/>
    </source>
</evidence>
<dbReference type="InterPro" id="IPR017665">
    <property type="entry name" value="Guanylate_kinase"/>
</dbReference>
<evidence type="ECO:0000256" key="2">
    <source>
        <dbReference type="ARBA" id="ARBA00004496"/>
    </source>
</evidence>
<dbReference type="CDD" id="cd00071">
    <property type="entry name" value="GMPK"/>
    <property type="match status" value="1"/>
</dbReference>
<comment type="catalytic activity">
    <reaction evidence="12 13">
        <text>GMP + ATP = GDP + ADP</text>
        <dbReference type="Rhea" id="RHEA:20780"/>
        <dbReference type="ChEBI" id="CHEBI:30616"/>
        <dbReference type="ChEBI" id="CHEBI:58115"/>
        <dbReference type="ChEBI" id="CHEBI:58189"/>
        <dbReference type="ChEBI" id="CHEBI:456216"/>
        <dbReference type="EC" id="2.7.4.8"/>
    </reaction>
</comment>
<keyword evidence="10 13" id="KW-0067">ATP-binding</keyword>
<organism evidence="15 16">
    <name type="scientific">Anaerobacterium chartisolvens</name>
    <dbReference type="NCBI Taxonomy" id="1297424"/>
    <lineage>
        <taxon>Bacteria</taxon>
        <taxon>Bacillati</taxon>
        <taxon>Bacillota</taxon>
        <taxon>Clostridia</taxon>
        <taxon>Eubacteriales</taxon>
        <taxon>Oscillospiraceae</taxon>
        <taxon>Anaerobacterium</taxon>
    </lineage>
</organism>
<feature type="domain" description="Guanylate kinase-like" evidence="14">
    <location>
        <begin position="5"/>
        <end position="183"/>
    </location>
</feature>